<dbReference type="GO" id="GO:0005886">
    <property type="term" value="C:plasma membrane"/>
    <property type="evidence" value="ECO:0007669"/>
    <property type="project" value="TreeGrafter"/>
</dbReference>
<dbReference type="InterPro" id="IPR001789">
    <property type="entry name" value="Sig_transdc_resp-reg_receiver"/>
</dbReference>
<dbReference type="PROSITE" id="PS50109">
    <property type="entry name" value="HIS_KIN"/>
    <property type="match status" value="1"/>
</dbReference>
<feature type="domain" description="PAS" evidence="9">
    <location>
        <begin position="15"/>
        <end position="70"/>
    </location>
</feature>
<dbReference type="SUPFAM" id="SSF47384">
    <property type="entry name" value="Homodimeric domain of signal transducing histidine kinase"/>
    <property type="match status" value="1"/>
</dbReference>
<dbReference type="Gene3D" id="3.30.450.20">
    <property type="entry name" value="PAS domain"/>
    <property type="match status" value="2"/>
</dbReference>
<dbReference type="SUPFAM" id="SSF52172">
    <property type="entry name" value="CheY-like"/>
    <property type="match status" value="1"/>
</dbReference>
<evidence type="ECO:0000256" key="6">
    <source>
        <dbReference type="PROSITE-ProRule" id="PRU00169"/>
    </source>
</evidence>
<dbReference type="Pfam" id="PF02518">
    <property type="entry name" value="HATPase_c"/>
    <property type="match status" value="1"/>
</dbReference>
<accession>A0A2N5CB29</accession>
<evidence type="ECO:0000259" key="7">
    <source>
        <dbReference type="PROSITE" id="PS50109"/>
    </source>
</evidence>
<evidence type="ECO:0000256" key="4">
    <source>
        <dbReference type="ARBA" id="ARBA00022679"/>
    </source>
</evidence>
<dbReference type="PANTHER" id="PTHR43047:SF72">
    <property type="entry name" value="OSMOSENSING HISTIDINE PROTEIN KINASE SLN1"/>
    <property type="match status" value="1"/>
</dbReference>
<dbReference type="EC" id="2.7.13.3" evidence="2"/>
<dbReference type="SMART" id="SM00086">
    <property type="entry name" value="PAC"/>
    <property type="match status" value="2"/>
</dbReference>
<feature type="domain" description="Response regulatory" evidence="8">
    <location>
        <begin position="516"/>
        <end position="632"/>
    </location>
</feature>
<proteinExistence type="predicted"/>
<dbReference type="PRINTS" id="PR00344">
    <property type="entry name" value="BCTRLSENSOR"/>
</dbReference>
<dbReference type="SMART" id="SM00448">
    <property type="entry name" value="REC"/>
    <property type="match status" value="1"/>
</dbReference>
<dbReference type="PROSITE" id="PS50110">
    <property type="entry name" value="RESPONSE_REGULATORY"/>
    <property type="match status" value="1"/>
</dbReference>
<evidence type="ECO:0000256" key="5">
    <source>
        <dbReference type="ARBA" id="ARBA00022777"/>
    </source>
</evidence>
<dbReference type="Gene3D" id="1.10.287.130">
    <property type="match status" value="1"/>
</dbReference>
<feature type="domain" description="PAS" evidence="9">
    <location>
        <begin position="143"/>
        <end position="216"/>
    </location>
</feature>
<dbReference type="InterPro" id="IPR036890">
    <property type="entry name" value="HATPase_C_sf"/>
</dbReference>
<dbReference type="SUPFAM" id="SSF55785">
    <property type="entry name" value="PYP-like sensor domain (PAS domain)"/>
    <property type="match status" value="2"/>
</dbReference>
<dbReference type="RefSeq" id="WP_101682550.1">
    <property type="nucleotide sequence ID" value="NZ_PJRP01000007.1"/>
</dbReference>
<dbReference type="GO" id="GO:0000155">
    <property type="term" value="F:phosphorelay sensor kinase activity"/>
    <property type="evidence" value="ECO:0007669"/>
    <property type="project" value="InterPro"/>
</dbReference>
<dbReference type="InterPro" id="IPR000014">
    <property type="entry name" value="PAS"/>
</dbReference>
<dbReference type="PROSITE" id="PS50112">
    <property type="entry name" value="PAS"/>
    <property type="match status" value="2"/>
</dbReference>
<dbReference type="InterPro" id="IPR000700">
    <property type="entry name" value="PAS-assoc_C"/>
</dbReference>
<keyword evidence="4" id="KW-0808">Transferase</keyword>
<dbReference type="Pfam" id="PF00072">
    <property type="entry name" value="Response_reg"/>
    <property type="match status" value="1"/>
</dbReference>
<dbReference type="InterPro" id="IPR011006">
    <property type="entry name" value="CheY-like_superfamily"/>
</dbReference>
<comment type="catalytic activity">
    <reaction evidence="1">
        <text>ATP + protein L-histidine = ADP + protein N-phospho-L-histidine.</text>
        <dbReference type="EC" id="2.7.13.3"/>
    </reaction>
</comment>
<comment type="caution">
    <text evidence="11">The sequence shown here is derived from an EMBL/GenBank/DDBJ whole genome shotgun (WGS) entry which is preliminary data.</text>
</comment>
<dbReference type="SUPFAM" id="SSF55874">
    <property type="entry name" value="ATPase domain of HSP90 chaperone/DNA topoisomerase II/histidine kinase"/>
    <property type="match status" value="1"/>
</dbReference>
<dbReference type="InterPro" id="IPR003661">
    <property type="entry name" value="HisK_dim/P_dom"/>
</dbReference>
<evidence type="ECO:0000256" key="1">
    <source>
        <dbReference type="ARBA" id="ARBA00000085"/>
    </source>
</evidence>
<dbReference type="Gene3D" id="3.30.565.10">
    <property type="entry name" value="Histidine kinase-like ATPase, C-terminal domain"/>
    <property type="match status" value="1"/>
</dbReference>
<name>A0A2N5CB29_9BURK</name>
<dbReference type="Pfam" id="PF13426">
    <property type="entry name" value="PAS_9"/>
    <property type="match status" value="2"/>
</dbReference>
<dbReference type="Pfam" id="PF00512">
    <property type="entry name" value="HisKA"/>
    <property type="match status" value="1"/>
</dbReference>
<dbReference type="NCBIfam" id="TIGR00229">
    <property type="entry name" value="sensory_box"/>
    <property type="match status" value="2"/>
</dbReference>
<evidence type="ECO:0000313" key="11">
    <source>
        <dbReference type="EMBL" id="PLP99404.1"/>
    </source>
</evidence>
<dbReference type="InterPro" id="IPR036097">
    <property type="entry name" value="HisK_dim/P_sf"/>
</dbReference>
<dbReference type="SMART" id="SM00091">
    <property type="entry name" value="PAS"/>
    <property type="match status" value="2"/>
</dbReference>
<dbReference type="InterPro" id="IPR005467">
    <property type="entry name" value="His_kinase_dom"/>
</dbReference>
<dbReference type="GO" id="GO:0009927">
    <property type="term" value="F:histidine phosphotransfer kinase activity"/>
    <property type="evidence" value="ECO:0007669"/>
    <property type="project" value="TreeGrafter"/>
</dbReference>
<organism evidence="11 12">
    <name type="scientific">Cupriavidus pauculus</name>
    <dbReference type="NCBI Taxonomy" id="82633"/>
    <lineage>
        <taxon>Bacteria</taxon>
        <taxon>Pseudomonadati</taxon>
        <taxon>Pseudomonadota</taxon>
        <taxon>Betaproteobacteria</taxon>
        <taxon>Burkholderiales</taxon>
        <taxon>Burkholderiaceae</taxon>
        <taxon>Cupriavidus</taxon>
    </lineage>
</organism>
<dbReference type="InterPro" id="IPR004358">
    <property type="entry name" value="Sig_transdc_His_kin-like_C"/>
</dbReference>
<sequence>MSLPNPSAIHPAPERRDIFRTLVDTIADYAIYLLDADGYITSWNRGARRIKGYEAEEIIGSHFSRFYTEDAIARGWPNKELELARRHGRLEDEGWRVRKDGSQFWANVVITALYDENTEVIGFAKVTRDMTEQMQAAAKLREREETFRLLVQNVYDYAIFMLDETGHVMSWNAGAARIKGYRSNEIVGQHFSTFYPPADIADGKPEKLLETARRDGRVQDEGWRVRKDGSLFWASVTLTAIYDEHRQLRGFAKVTRDMSERKHLEEVEASAQRMNEFLATLAHELRNPLAPLYSATSIMERAPDDVALIKANLGVVGRQLRHLTRLVDDLLDVGRIAAGKLELRRMVVPVREVITAAIEGSRPAFEAKSQHLDGFQVDPDFLVHGDLTRLSQVLQNVLLNASKFSPEGTTVTLGCEVLGHIGHIYVTDQGCGIEPESLDDIFNLFVQAEPPGQSSLGGLGIGLSLCRSIIELHAGSISAASPGRGLGSTLTIRLPIVTENQTPVETIAPTPATSLRILLVDDNRDAADSLGLLLQMFGHAVEIVYDGVSAIRSIASFTPEVAIIDIAMPDMDGFELITELREYGKLSTTRFYALTGFGEPGIREQIESAGFHAHLIKPIDIDKLNAILCENANKTA</sequence>
<feature type="domain" description="Histidine kinase" evidence="7">
    <location>
        <begin position="280"/>
        <end position="498"/>
    </location>
</feature>
<evidence type="ECO:0000259" key="10">
    <source>
        <dbReference type="PROSITE" id="PS50113"/>
    </source>
</evidence>
<dbReference type="CDD" id="cd17580">
    <property type="entry name" value="REC_2_DhkD-like"/>
    <property type="match status" value="1"/>
</dbReference>
<dbReference type="EMBL" id="PJRP01000007">
    <property type="protein sequence ID" value="PLP99404.1"/>
    <property type="molecule type" value="Genomic_DNA"/>
</dbReference>
<feature type="modified residue" description="4-aspartylphosphate" evidence="6">
    <location>
        <position position="565"/>
    </location>
</feature>
<keyword evidence="3 6" id="KW-0597">Phosphoprotein</keyword>
<dbReference type="CDD" id="cd00130">
    <property type="entry name" value="PAS"/>
    <property type="match status" value="2"/>
</dbReference>
<keyword evidence="5 11" id="KW-0418">Kinase</keyword>
<dbReference type="PANTHER" id="PTHR43047">
    <property type="entry name" value="TWO-COMPONENT HISTIDINE PROTEIN KINASE"/>
    <property type="match status" value="1"/>
</dbReference>
<evidence type="ECO:0000256" key="3">
    <source>
        <dbReference type="ARBA" id="ARBA00022553"/>
    </source>
</evidence>
<dbReference type="SMART" id="SM00387">
    <property type="entry name" value="HATPase_c"/>
    <property type="match status" value="1"/>
</dbReference>
<evidence type="ECO:0000313" key="12">
    <source>
        <dbReference type="Proteomes" id="UP000234341"/>
    </source>
</evidence>
<dbReference type="CDD" id="cd00082">
    <property type="entry name" value="HisKA"/>
    <property type="match status" value="1"/>
</dbReference>
<feature type="domain" description="PAC" evidence="10">
    <location>
        <begin position="90"/>
        <end position="142"/>
    </location>
</feature>
<evidence type="ECO:0000259" key="9">
    <source>
        <dbReference type="PROSITE" id="PS50112"/>
    </source>
</evidence>
<evidence type="ECO:0000256" key="2">
    <source>
        <dbReference type="ARBA" id="ARBA00012438"/>
    </source>
</evidence>
<dbReference type="InterPro" id="IPR003594">
    <property type="entry name" value="HATPase_dom"/>
</dbReference>
<dbReference type="Gene3D" id="3.40.50.2300">
    <property type="match status" value="1"/>
</dbReference>
<dbReference type="AlphaFoldDB" id="A0A2N5CB29"/>
<dbReference type="SMART" id="SM00388">
    <property type="entry name" value="HisKA"/>
    <property type="match status" value="1"/>
</dbReference>
<feature type="domain" description="PAC" evidence="10">
    <location>
        <begin position="218"/>
        <end position="270"/>
    </location>
</feature>
<dbReference type="PROSITE" id="PS50113">
    <property type="entry name" value="PAC"/>
    <property type="match status" value="2"/>
</dbReference>
<dbReference type="InterPro" id="IPR035965">
    <property type="entry name" value="PAS-like_dom_sf"/>
</dbReference>
<reference evidence="11 12" key="1">
    <citation type="submission" date="2017-12" db="EMBL/GenBank/DDBJ databases">
        <title>Genome sequence of the active heterotrophic nitrifier-denitrifier, Cupriavidus pauculus UM1.</title>
        <authorList>
            <person name="Putonti C."/>
            <person name="Castignetti D."/>
        </authorList>
    </citation>
    <scope>NUCLEOTIDE SEQUENCE [LARGE SCALE GENOMIC DNA]</scope>
    <source>
        <strain evidence="11 12">UM1</strain>
    </source>
</reference>
<dbReference type="OrthoDB" id="9768069at2"/>
<dbReference type="Proteomes" id="UP000234341">
    <property type="component" value="Unassembled WGS sequence"/>
</dbReference>
<dbReference type="InterPro" id="IPR001610">
    <property type="entry name" value="PAC"/>
</dbReference>
<gene>
    <name evidence="11" type="ORF">CYJ10_16370</name>
</gene>
<protein>
    <recommendedName>
        <fullName evidence="2">histidine kinase</fullName>
        <ecNumber evidence="2">2.7.13.3</ecNumber>
    </recommendedName>
</protein>
<evidence type="ECO:0000259" key="8">
    <source>
        <dbReference type="PROSITE" id="PS50110"/>
    </source>
</evidence>